<dbReference type="InterPro" id="IPR003594">
    <property type="entry name" value="HATPase_dom"/>
</dbReference>
<keyword evidence="8" id="KW-1185">Reference proteome</keyword>
<proteinExistence type="predicted"/>
<name>A0A3M2M575_9ACTN</name>
<reference evidence="7 8" key="1">
    <citation type="submission" date="2018-10" db="EMBL/GenBank/DDBJ databases">
        <title>Isolation from soil.</title>
        <authorList>
            <person name="Hu J."/>
        </authorList>
    </citation>
    <scope>NUCLEOTIDE SEQUENCE [LARGE SCALE GENOMIC DNA]</scope>
    <source>
        <strain evidence="7 8">NEAU-Ht49</strain>
    </source>
</reference>
<dbReference type="PANTHER" id="PTHR43065">
    <property type="entry name" value="SENSOR HISTIDINE KINASE"/>
    <property type="match status" value="1"/>
</dbReference>
<comment type="catalytic activity">
    <reaction evidence="1">
        <text>ATP + protein L-histidine = ADP + protein N-phospho-L-histidine.</text>
        <dbReference type="EC" id="2.7.13.3"/>
    </reaction>
</comment>
<dbReference type="InterPro" id="IPR004358">
    <property type="entry name" value="Sig_transdc_His_kin-like_C"/>
</dbReference>
<dbReference type="Pfam" id="PF00027">
    <property type="entry name" value="cNMP_binding"/>
    <property type="match status" value="1"/>
</dbReference>
<dbReference type="Gene3D" id="1.10.287.130">
    <property type="match status" value="1"/>
</dbReference>
<keyword evidence="3 7" id="KW-0808">Transferase</keyword>
<evidence type="ECO:0000259" key="6">
    <source>
        <dbReference type="PROSITE" id="PS50109"/>
    </source>
</evidence>
<dbReference type="PROSITE" id="PS00888">
    <property type="entry name" value="CNMP_BINDING_1"/>
    <property type="match status" value="1"/>
</dbReference>
<dbReference type="InterPro" id="IPR018488">
    <property type="entry name" value="cNMP-bd_CS"/>
</dbReference>
<dbReference type="PROSITE" id="PS50109">
    <property type="entry name" value="HIS_KIN"/>
    <property type="match status" value="1"/>
</dbReference>
<dbReference type="InterPro" id="IPR014710">
    <property type="entry name" value="RmlC-like_jellyroll"/>
</dbReference>
<dbReference type="GO" id="GO:0000160">
    <property type="term" value="P:phosphorelay signal transduction system"/>
    <property type="evidence" value="ECO:0007669"/>
    <property type="project" value="UniProtKB-KW"/>
</dbReference>
<dbReference type="InterPro" id="IPR018490">
    <property type="entry name" value="cNMP-bd_dom_sf"/>
</dbReference>
<dbReference type="Gene3D" id="3.30.565.10">
    <property type="entry name" value="Histidine kinase-like ATPase, C-terminal domain"/>
    <property type="match status" value="1"/>
</dbReference>
<dbReference type="SMART" id="SM00387">
    <property type="entry name" value="HATPase_c"/>
    <property type="match status" value="1"/>
</dbReference>
<evidence type="ECO:0000259" key="5">
    <source>
        <dbReference type="PROSITE" id="PS50042"/>
    </source>
</evidence>
<dbReference type="PANTHER" id="PTHR43065:SF48">
    <property type="entry name" value="HISTIDINE KINASE"/>
    <property type="match status" value="1"/>
</dbReference>
<dbReference type="SUPFAM" id="SSF55874">
    <property type="entry name" value="ATPase domain of HSP90 chaperone/DNA topoisomerase II/histidine kinase"/>
    <property type="match status" value="1"/>
</dbReference>
<protein>
    <recommendedName>
        <fullName evidence="2">histidine kinase</fullName>
        <ecNumber evidence="2">2.7.13.3</ecNumber>
    </recommendedName>
</protein>
<dbReference type="PROSITE" id="PS50042">
    <property type="entry name" value="CNMP_BINDING_3"/>
    <property type="match status" value="1"/>
</dbReference>
<dbReference type="EMBL" id="RFFG01000022">
    <property type="protein sequence ID" value="RMI43973.1"/>
    <property type="molecule type" value="Genomic_DNA"/>
</dbReference>
<dbReference type="InterPro" id="IPR036890">
    <property type="entry name" value="HATPase_C_sf"/>
</dbReference>
<dbReference type="PRINTS" id="PR00344">
    <property type="entry name" value="BCTRLSENSOR"/>
</dbReference>
<dbReference type="CDD" id="cd00038">
    <property type="entry name" value="CAP_ED"/>
    <property type="match status" value="1"/>
</dbReference>
<dbReference type="EC" id="2.7.13.3" evidence="2"/>
<dbReference type="GO" id="GO:0004673">
    <property type="term" value="F:protein histidine kinase activity"/>
    <property type="evidence" value="ECO:0007669"/>
    <property type="project" value="UniProtKB-EC"/>
</dbReference>
<feature type="domain" description="Cyclic nucleotide-binding" evidence="5">
    <location>
        <begin position="14"/>
        <end position="121"/>
    </location>
</feature>
<comment type="caution">
    <text evidence="7">The sequence shown here is derived from an EMBL/GenBank/DDBJ whole genome shotgun (WGS) entry which is preliminary data.</text>
</comment>
<gene>
    <name evidence="7" type="ORF">EBO15_14865</name>
</gene>
<evidence type="ECO:0000256" key="1">
    <source>
        <dbReference type="ARBA" id="ARBA00000085"/>
    </source>
</evidence>
<dbReference type="Pfam" id="PF02518">
    <property type="entry name" value="HATPase_c"/>
    <property type="match status" value="1"/>
</dbReference>
<evidence type="ECO:0000313" key="8">
    <source>
        <dbReference type="Proteomes" id="UP000282674"/>
    </source>
</evidence>
<accession>A0A3M2M575</accession>
<dbReference type="RefSeq" id="WP_122194971.1">
    <property type="nucleotide sequence ID" value="NZ_JBHSKC010000035.1"/>
</dbReference>
<dbReference type="SUPFAM" id="SSF51206">
    <property type="entry name" value="cAMP-binding domain-like"/>
    <property type="match status" value="1"/>
</dbReference>
<dbReference type="InterPro" id="IPR005467">
    <property type="entry name" value="His_kinase_dom"/>
</dbReference>
<evidence type="ECO:0000313" key="7">
    <source>
        <dbReference type="EMBL" id="RMI43973.1"/>
    </source>
</evidence>
<dbReference type="OrthoDB" id="1931120at2"/>
<dbReference type="Proteomes" id="UP000282674">
    <property type="component" value="Unassembled WGS sequence"/>
</dbReference>
<feature type="domain" description="Histidine kinase" evidence="6">
    <location>
        <begin position="291"/>
        <end position="468"/>
    </location>
</feature>
<evidence type="ECO:0000256" key="2">
    <source>
        <dbReference type="ARBA" id="ARBA00012438"/>
    </source>
</evidence>
<keyword evidence="3 7" id="KW-0418">Kinase</keyword>
<dbReference type="InterPro" id="IPR000595">
    <property type="entry name" value="cNMP-bd_dom"/>
</dbReference>
<evidence type="ECO:0000256" key="4">
    <source>
        <dbReference type="ARBA" id="ARBA00023012"/>
    </source>
</evidence>
<keyword evidence="4" id="KW-0902">Two-component regulatory system</keyword>
<organism evidence="7 8">
    <name type="scientific">Actinomadura harenae</name>
    <dbReference type="NCBI Taxonomy" id="2483351"/>
    <lineage>
        <taxon>Bacteria</taxon>
        <taxon>Bacillati</taxon>
        <taxon>Actinomycetota</taxon>
        <taxon>Actinomycetes</taxon>
        <taxon>Streptosporangiales</taxon>
        <taxon>Thermomonosporaceae</taxon>
        <taxon>Actinomadura</taxon>
    </lineage>
</organism>
<evidence type="ECO:0000256" key="3">
    <source>
        <dbReference type="ARBA" id="ARBA00022777"/>
    </source>
</evidence>
<dbReference type="Gene3D" id="2.60.120.10">
    <property type="entry name" value="Jelly Rolls"/>
    <property type="match status" value="1"/>
</dbReference>
<sequence>MTAVEPAELRRLFLFEDLDDEKLQWLATYGWVRTYAEGETICAQGDPAEFFYVLLDGQIAMTAQVRDHPVEMTRSEQPGVYGGAVQAYIGERIEQRYAHSLRALRPTRMFELPARKFGKAVRSWFPMATHLLEGIFFGMNNARRLVDQRERLTALGTITAGLTHELNNPAAAAARAASELGDRLVGAQKRLVELASGGVDCEHIARLVALHDRLVGAGKPQPSRDPIAVSDAEDELGDWLDEHGVDDAWDLAPSLVAAGIGVDDAEKVAEIAGDRIGTAMAWLTETLEVAQLQSEISEATTRITGLLDSARQYSQLDRAPYQSVDLRTLLDSTLTMLKRKVPPDIRVHTDYASDMPPVPVYAAELNQVWTNLIVNALDAMEGSGTLTLRTFRDADQAVVEIADTGTGIPEENLDRIFTPFFTTKPVGSGTGLGLDISWRIVVGRHGGDIQVESSPGDTRFQVRLPLTPAAAPATSEED</sequence>
<dbReference type="SMART" id="SM00100">
    <property type="entry name" value="cNMP"/>
    <property type="match status" value="1"/>
</dbReference>
<dbReference type="AlphaFoldDB" id="A0A3M2M575"/>